<name>F7WD00_SORMK</name>
<accession>F7WD00</accession>
<comment type="caution">
    <text evidence="1">The sequence shown here is derived from an EMBL/GenBank/DDBJ whole genome shotgun (WGS) entry which is preliminary data.</text>
</comment>
<evidence type="ECO:0000313" key="1">
    <source>
        <dbReference type="EMBL" id="CCC05762.1"/>
    </source>
</evidence>
<keyword evidence="2" id="KW-1185">Reference proteome</keyword>
<dbReference type="AlphaFoldDB" id="F7WD00"/>
<organism evidence="1 2">
    <name type="scientific">Sordaria macrospora (strain ATCC MYA-333 / DSM 997 / K(L3346) / K-hell)</name>
    <dbReference type="NCBI Taxonomy" id="771870"/>
    <lineage>
        <taxon>Eukaryota</taxon>
        <taxon>Fungi</taxon>
        <taxon>Dikarya</taxon>
        <taxon>Ascomycota</taxon>
        <taxon>Pezizomycotina</taxon>
        <taxon>Sordariomycetes</taxon>
        <taxon>Sordariomycetidae</taxon>
        <taxon>Sordariales</taxon>
        <taxon>Sordariaceae</taxon>
        <taxon>Sordaria</taxon>
    </lineage>
</organism>
<proteinExistence type="predicted"/>
<dbReference type="HOGENOM" id="CLU_2135096_0_0_1"/>
<dbReference type="Proteomes" id="UP000001881">
    <property type="component" value="Unassembled WGS sequence"/>
</dbReference>
<dbReference type="VEuPathDB" id="FungiDB:SMAC_10735"/>
<dbReference type="InParanoid" id="F7WD00"/>
<sequence>MIANRSRIWSTGTVGKPITAGSCGRTFAPAGIVPTVSIPAPAPIRTVCPMATQPEDPCRRQLCAAMDRVIAAPAPDLEALAVKIDFMRERECYADDWLEIFAADACRLRAEGR</sequence>
<gene>
    <name evidence="1" type="ORF">SMAC_10735</name>
</gene>
<protein>
    <submittedName>
        <fullName evidence="1">WGS project CABT00000000 data, contig 2.502</fullName>
    </submittedName>
</protein>
<dbReference type="EMBL" id="CABT02000502">
    <property type="protein sequence ID" value="CCC05762.1"/>
    <property type="molecule type" value="Genomic_DNA"/>
</dbReference>
<reference evidence="1 2" key="1">
    <citation type="journal article" date="2010" name="PLoS Genet.">
        <title>De novo assembly of a 40 Mb eukaryotic genome from short sequence reads: Sordaria macrospora, a model organism for fungal morphogenesis.</title>
        <authorList>
            <person name="Nowrousian M."/>
            <person name="Stajich J."/>
            <person name="Chu M."/>
            <person name="Engh I."/>
            <person name="Espagne E."/>
            <person name="Halliday K."/>
            <person name="Kamerewerd J."/>
            <person name="Kempken F."/>
            <person name="Knab B."/>
            <person name="Kuo H.C."/>
            <person name="Osiewacz H.D."/>
            <person name="Poeggeler S."/>
            <person name="Read N."/>
            <person name="Seiler S."/>
            <person name="Smith K."/>
            <person name="Zickler D."/>
            <person name="Kueck U."/>
            <person name="Freitag M."/>
        </authorList>
    </citation>
    <scope>NUCLEOTIDE SEQUENCE [LARGE SCALE GENOMIC DNA]</scope>
    <source>
        <strain evidence="2">ATCC MYA-333 / DSM 997 / K(L3346) / K-hell</strain>
        <tissue evidence="1">Mycelium</tissue>
    </source>
</reference>
<evidence type="ECO:0000313" key="2">
    <source>
        <dbReference type="Proteomes" id="UP000001881"/>
    </source>
</evidence>